<keyword evidence="1" id="KW-1133">Transmembrane helix</keyword>
<feature type="transmembrane region" description="Helical" evidence="1">
    <location>
        <begin position="66"/>
        <end position="83"/>
    </location>
</feature>
<evidence type="ECO:0000256" key="1">
    <source>
        <dbReference type="SAM" id="Phobius"/>
    </source>
</evidence>
<dbReference type="Proteomes" id="UP001174932">
    <property type="component" value="Unassembled WGS sequence"/>
</dbReference>
<evidence type="ECO:0000313" key="2">
    <source>
        <dbReference type="EMBL" id="MDO6965428.1"/>
    </source>
</evidence>
<sequence>MFGSKAAEASLTTLIIVQTVMLGALYAGVPPHPPQSTPLFAMAPFLALAISLAAAALIFRGANSRIFAWLGGLAAIAALVSFGPQKYFDPAIGGIWPAVVAGQVSATILLVSIVRENRRKPQGEAP</sequence>
<proteinExistence type="predicted"/>
<name>A0ABT8YNX9_9HYPH</name>
<feature type="transmembrane region" description="Helical" evidence="1">
    <location>
        <begin position="39"/>
        <end position="59"/>
    </location>
</feature>
<keyword evidence="1" id="KW-0812">Transmembrane</keyword>
<keyword evidence="3" id="KW-1185">Reference proteome</keyword>
<gene>
    <name evidence="2" type="ORF">Q4481_15785</name>
</gene>
<accession>A0ABT8YNX9</accession>
<reference evidence="2" key="1">
    <citation type="journal article" date="2015" name="Int. J. Syst. Evol. Microbiol.">
        <title>Rhizobium alvei sp. nov., isolated from a freshwater river.</title>
        <authorList>
            <person name="Sheu S.Y."/>
            <person name="Huang H.W."/>
            <person name="Young C.C."/>
            <person name="Chen W.M."/>
        </authorList>
    </citation>
    <scope>NUCLEOTIDE SEQUENCE</scope>
    <source>
        <strain evidence="2">TNR-22</strain>
    </source>
</reference>
<evidence type="ECO:0008006" key="4">
    <source>
        <dbReference type="Google" id="ProtNLM"/>
    </source>
</evidence>
<feature type="transmembrane region" description="Helical" evidence="1">
    <location>
        <begin position="95"/>
        <end position="114"/>
    </location>
</feature>
<reference evidence="2" key="2">
    <citation type="submission" date="2023-07" db="EMBL/GenBank/DDBJ databases">
        <authorList>
            <person name="Shen H."/>
        </authorList>
    </citation>
    <scope>NUCLEOTIDE SEQUENCE</scope>
    <source>
        <strain evidence="2">TNR-22</strain>
    </source>
</reference>
<dbReference type="EMBL" id="JAUOZU010000010">
    <property type="protein sequence ID" value="MDO6965428.1"/>
    <property type="molecule type" value="Genomic_DNA"/>
</dbReference>
<organism evidence="2 3">
    <name type="scientific">Rhizobium alvei</name>
    <dbReference type="NCBI Taxonomy" id="1132659"/>
    <lineage>
        <taxon>Bacteria</taxon>
        <taxon>Pseudomonadati</taxon>
        <taxon>Pseudomonadota</taxon>
        <taxon>Alphaproteobacteria</taxon>
        <taxon>Hyphomicrobiales</taxon>
        <taxon>Rhizobiaceae</taxon>
        <taxon>Rhizobium/Agrobacterium group</taxon>
        <taxon>Rhizobium</taxon>
    </lineage>
</organism>
<dbReference type="RefSeq" id="WP_304377348.1">
    <property type="nucleotide sequence ID" value="NZ_JAUOZU010000010.1"/>
</dbReference>
<evidence type="ECO:0000313" key="3">
    <source>
        <dbReference type="Proteomes" id="UP001174932"/>
    </source>
</evidence>
<keyword evidence="1" id="KW-0472">Membrane</keyword>
<protein>
    <recommendedName>
        <fullName evidence="4">Transmembrane protein</fullName>
    </recommendedName>
</protein>
<feature type="transmembrane region" description="Helical" evidence="1">
    <location>
        <begin position="7"/>
        <end position="27"/>
    </location>
</feature>
<comment type="caution">
    <text evidence="2">The sequence shown here is derived from an EMBL/GenBank/DDBJ whole genome shotgun (WGS) entry which is preliminary data.</text>
</comment>